<gene>
    <name evidence="2" type="ORF">G3T36_08100</name>
</gene>
<accession>A0A6L9XWS8</accession>
<name>A0A6L9XWS8_9MICO</name>
<evidence type="ECO:0000313" key="3">
    <source>
        <dbReference type="Proteomes" id="UP000474967"/>
    </source>
</evidence>
<dbReference type="SUPFAM" id="SSF50346">
    <property type="entry name" value="PRC-barrel domain"/>
    <property type="match status" value="1"/>
</dbReference>
<dbReference type="InterPro" id="IPR027275">
    <property type="entry name" value="PRC-brl_dom"/>
</dbReference>
<dbReference type="GO" id="GO:0019684">
    <property type="term" value="P:photosynthesis, light reaction"/>
    <property type="evidence" value="ECO:0007669"/>
    <property type="project" value="InterPro"/>
</dbReference>
<dbReference type="EMBL" id="JAAGWY010000002">
    <property type="protein sequence ID" value="NEN05833.1"/>
    <property type="molecule type" value="Genomic_DNA"/>
</dbReference>
<feature type="domain" description="PRC-barrel" evidence="1">
    <location>
        <begin position="24"/>
        <end position="93"/>
    </location>
</feature>
<dbReference type="Proteomes" id="UP000474967">
    <property type="component" value="Unassembled WGS sequence"/>
</dbReference>
<dbReference type="InterPro" id="IPR011033">
    <property type="entry name" value="PRC_barrel-like_sf"/>
</dbReference>
<dbReference type="GO" id="GO:0030077">
    <property type="term" value="C:plasma membrane light-harvesting complex"/>
    <property type="evidence" value="ECO:0007669"/>
    <property type="project" value="InterPro"/>
</dbReference>
<dbReference type="AlphaFoldDB" id="A0A6L9XWS8"/>
<protein>
    <submittedName>
        <fullName evidence="2">PRC-barrel domain containing protein</fullName>
    </submittedName>
</protein>
<organism evidence="2 3">
    <name type="scientific">Leifsonia tongyongensis</name>
    <dbReference type="NCBI Taxonomy" id="1268043"/>
    <lineage>
        <taxon>Bacteria</taxon>
        <taxon>Bacillati</taxon>
        <taxon>Actinomycetota</taxon>
        <taxon>Actinomycetes</taxon>
        <taxon>Micrococcales</taxon>
        <taxon>Microbacteriaceae</taxon>
        <taxon>Leifsonia</taxon>
    </lineage>
</organism>
<dbReference type="RefSeq" id="WP_163289176.1">
    <property type="nucleotide sequence ID" value="NZ_JAAGWY010000002.1"/>
</dbReference>
<sequence>MATYNPNELVLLSKSDEITLDVDADIRGRKVVSSAGDELGTVHDLLVDQTTNRVRALVVNHGHLFSKTTSAIPVEAVTKITADEVVIDQNKDKVGDAPAYDPTLIYDEDYFVDVYDYYGYTPFWYDEYVYPTYPIYV</sequence>
<dbReference type="Gene3D" id="3.90.50.10">
    <property type="entry name" value="Photosynthetic Reaction Center, subunit H, domain 2"/>
    <property type="match status" value="1"/>
</dbReference>
<proteinExistence type="predicted"/>
<dbReference type="Pfam" id="PF05239">
    <property type="entry name" value="PRC"/>
    <property type="match status" value="1"/>
</dbReference>
<keyword evidence="3" id="KW-1185">Reference proteome</keyword>
<reference evidence="2 3" key="1">
    <citation type="journal article" date="2014" name="J. Microbiol.">
        <title>Diaminobutyricibacter tongyongensis gen. nov., sp. nov. and Homoserinibacter gongjuensis gen. nov., sp. nov. belong to the family Microbacteriaceae.</title>
        <authorList>
            <person name="Kim S.J."/>
            <person name="Ahn J.H."/>
            <person name="Weon H.Y."/>
            <person name="Hamada M."/>
            <person name="Suzuki K."/>
            <person name="Kwon S.W."/>
        </authorList>
    </citation>
    <scope>NUCLEOTIDE SEQUENCE [LARGE SCALE GENOMIC DNA]</scope>
    <source>
        <strain evidence="2 3">NBRC 108724</strain>
    </source>
</reference>
<evidence type="ECO:0000259" key="1">
    <source>
        <dbReference type="Pfam" id="PF05239"/>
    </source>
</evidence>
<dbReference type="InterPro" id="IPR014747">
    <property type="entry name" value="Bac_photo_RC_H_C"/>
</dbReference>
<comment type="caution">
    <text evidence="2">The sequence shown here is derived from an EMBL/GenBank/DDBJ whole genome shotgun (WGS) entry which is preliminary data.</text>
</comment>
<evidence type="ECO:0000313" key="2">
    <source>
        <dbReference type="EMBL" id="NEN05833.1"/>
    </source>
</evidence>